<comment type="caution">
    <text evidence="2">The sequence shown here is derived from an EMBL/GenBank/DDBJ whole genome shotgun (WGS) entry which is preliminary data.</text>
</comment>
<dbReference type="EMBL" id="JADGJQ010000072">
    <property type="protein sequence ID" value="KAJ3173309.1"/>
    <property type="molecule type" value="Genomic_DNA"/>
</dbReference>
<dbReference type="InterPro" id="IPR037238">
    <property type="entry name" value="YbiA-like_sf"/>
</dbReference>
<reference evidence="2" key="1">
    <citation type="submission" date="2020-05" db="EMBL/GenBank/DDBJ databases">
        <title>Phylogenomic resolution of chytrid fungi.</title>
        <authorList>
            <person name="Stajich J.E."/>
            <person name="Amses K."/>
            <person name="Simmons R."/>
            <person name="Seto K."/>
            <person name="Myers J."/>
            <person name="Bonds A."/>
            <person name="Quandt C.A."/>
            <person name="Barry K."/>
            <person name="Liu P."/>
            <person name="Grigoriev I."/>
            <person name="Longcore J.E."/>
            <person name="James T.Y."/>
        </authorList>
    </citation>
    <scope>NUCLEOTIDE SEQUENCE</scope>
    <source>
        <strain evidence="2">JEL0379</strain>
    </source>
</reference>
<dbReference type="Proteomes" id="UP001212152">
    <property type="component" value="Unassembled WGS sequence"/>
</dbReference>
<gene>
    <name evidence="2" type="primary">IRG-1</name>
    <name evidence="2" type="ORF">HDU87_007683</name>
</gene>
<feature type="domain" description="NADAR" evidence="1">
    <location>
        <begin position="1"/>
        <end position="85"/>
    </location>
</feature>
<evidence type="ECO:0000313" key="3">
    <source>
        <dbReference type="Proteomes" id="UP001212152"/>
    </source>
</evidence>
<dbReference type="InterPro" id="IPR012816">
    <property type="entry name" value="NADAR"/>
</dbReference>
<evidence type="ECO:0000259" key="1">
    <source>
        <dbReference type="Pfam" id="PF08719"/>
    </source>
</evidence>
<dbReference type="AlphaFoldDB" id="A0AAD5TE46"/>
<organism evidence="2 3">
    <name type="scientific">Geranomyces variabilis</name>
    <dbReference type="NCBI Taxonomy" id="109894"/>
    <lineage>
        <taxon>Eukaryota</taxon>
        <taxon>Fungi</taxon>
        <taxon>Fungi incertae sedis</taxon>
        <taxon>Chytridiomycota</taxon>
        <taxon>Chytridiomycota incertae sedis</taxon>
        <taxon>Chytridiomycetes</taxon>
        <taxon>Spizellomycetales</taxon>
        <taxon>Powellomycetaceae</taxon>
        <taxon>Geranomyces</taxon>
    </lineage>
</organism>
<evidence type="ECO:0000313" key="2">
    <source>
        <dbReference type="EMBL" id="KAJ3173309.1"/>
    </source>
</evidence>
<protein>
    <submittedName>
        <fullName evidence="2">Infection Response protein</fullName>
    </submittedName>
</protein>
<dbReference type="CDD" id="cd15457">
    <property type="entry name" value="NADAR"/>
    <property type="match status" value="1"/>
</dbReference>
<sequence length="85" mass="9511">MHQKAILFGDTTVARDILLETNPRAIKSPGAKTAGFSEHVWTTNRLEIVMRGNAMKFGQNEELKRVLLQSGNATMVEASPDDRIW</sequence>
<accession>A0AAD5TE46</accession>
<dbReference type="Gene3D" id="1.10.357.40">
    <property type="entry name" value="YbiA-like"/>
    <property type="match status" value="1"/>
</dbReference>
<keyword evidence="3" id="KW-1185">Reference proteome</keyword>
<dbReference type="NCBIfam" id="TIGR02464">
    <property type="entry name" value="ribofla_fusion"/>
    <property type="match status" value="1"/>
</dbReference>
<proteinExistence type="predicted"/>
<dbReference type="Pfam" id="PF08719">
    <property type="entry name" value="NADAR"/>
    <property type="match status" value="1"/>
</dbReference>
<dbReference type="SUPFAM" id="SSF143990">
    <property type="entry name" value="YbiA-like"/>
    <property type="match status" value="1"/>
</dbReference>
<name>A0AAD5TE46_9FUNG</name>